<evidence type="ECO:0000313" key="2">
    <source>
        <dbReference type="Proteomes" id="UP000724584"/>
    </source>
</evidence>
<comment type="caution">
    <text evidence="1">The sequence shown here is derived from an EMBL/GenBank/DDBJ whole genome shotgun (WGS) entry which is preliminary data.</text>
</comment>
<name>A0ACB7PKE0_9PEZI</name>
<sequence>MILSDLFSVILRLAELVFAAIVAGLAGEYLRIFRHAGSRWLARHIYTELVASFSILLAIVWLVPATGSFVHWPADLFLSVMWFIAVGLLVDWLGGNCGYAFDWRDLSFSGSASCSQWKATIAFTFLSAICWLLSGILGTYWVRRRMAPGNTGHYGRRPWGR</sequence>
<keyword evidence="2" id="KW-1185">Reference proteome</keyword>
<evidence type="ECO:0000313" key="1">
    <source>
        <dbReference type="EMBL" id="KAH6649687.1"/>
    </source>
</evidence>
<accession>A0ACB7PKE0</accession>
<dbReference type="Proteomes" id="UP000724584">
    <property type="component" value="Unassembled WGS sequence"/>
</dbReference>
<gene>
    <name evidence="1" type="ORF">F5144DRAFT_542840</name>
</gene>
<protein>
    <submittedName>
        <fullName evidence="1">Membrane-associating domain-containing protein</fullName>
    </submittedName>
</protein>
<reference evidence="1 2" key="1">
    <citation type="journal article" date="2021" name="Nat. Commun.">
        <title>Genetic determinants of endophytism in the Arabidopsis root mycobiome.</title>
        <authorList>
            <person name="Mesny F."/>
            <person name="Miyauchi S."/>
            <person name="Thiergart T."/>
            <person name="Pickel B."/>
            <person name="Atanasova L."/>
            <person name="Karlsson M."/>
            <person name="Huettel B."/>
            <person name="Barry K.W."/>
            <person name="Haridas S."/>
            <person name="Chen C."/>
            <person name="Bauer D."/>
            <person name="Andreopoulos W."/>
            <person name="Pangilinan J."/>
            <person name="LaButti K."/>
            <person name="Riley R."/>
            <person name="Lipzen A."/>
            <person name="Clum A."/>
            <person name="Drula E."/>
            <person name="Henrissat B."/>
            <person name="Kohler A."/>
            <person name="Grigoriev I.V."/>
            <person name="Martin F.M."/>
            <person name="Hacquard S."/>
        </authorList>
    </citation>
    <scope>NUCLEOTIDE SEQUENCE [LARGE SCALE GENOMIC DNA]</scope>
    <source>
        <strain evidence="1 2">MPI-SDFR-AT-0079</strain>
    </source>
</reference>
<organism evidence="1 2">
    <name type="scientific">Chaetomium tenue</name>
    <dbReference type="NCBI Taxonomy" id="1854479"/>
    <lineage>
        <taxon>Eukaryota</taxon>
        <taxon>Fungi</taxon>
        <taxon>Dikarya</taxon>
        <taxon>Ascomycota</taxon>
        <taxon>Pezizomycotina</taxon>
        <taxon>Sordariomycetes</taxon>
        <taxon>Sordariomycetidae</taxon>
        <taxon>Sordariales</taxon>
        <taxon>Chaetomiaceae</taxon>
        <taxon>Chaetomium</taxon>
    </lineage>
</organism>
<dbReference type="EMBL" id="JAGIZQ010000001">
    <property type="protein sequence ID" value="KAH6649687.1"/>
    <property type="molecule type" value="Genomic_DNA"/>
</dbReference>
<proteinExistence type="predicted"/>